<evidence type="ECO:0000313" key="5">
    <source>
        <dbReference type="EMBL" id="GCB76407.1"/>
    </source>
</evidence>
<evidence type="ECO:0000313" key="6">
    <source>
        <dbReference type="Proteomes" id="UP000288216"/>
    </source>
</evidence>
<protein>
    <recommendedName>
        <fullName evidence="4">Gamma-glutamylcyclotransferase</fullName>
        <ecNumber evidence="4">4.3.2.7</ecNumber>
    </recommendedName>
</protein>
<dbReference type="GO" id="GO:0003839">
    <property type="term" value="F:gamma-glutamylcyclotransferase activity"/>
    <property type="evidence" value="ECO:0007669"/>
    <property type="project" value="UniProtKB-UniRule"/>
</dbReference>
<sequence length="216" mass="23953">MPPQVTEHLEVDKAGSLLQSCNIPRVLWIFGYGSLIWKPDFEFTSRKIGFIRGYSRRFWHGDSYHRGNQEMPGRVVTLLEDVDADTWGVAYEVRDDQVRSSLEYLNLRESLLGGYMCKTVEFVPQGMEPCGSTFALVYIATPQNPLYLGPAPADAIARQIVGCCGCSGYNLEYLLRLAQFMHSICPGVEDEHLFSIEAAALALSLPLGGGPTVGQE</sequence>
<gene>
    <name evidence="5" type="ORF">scyTo_0018336</name>
</gene>
<keyword evidence="6" id="KW-1185">Reference proteome</keyword>
<keyword evidence="2 4" id="KW-0456">Lyase</keyword>
<dbReference type="GO" id="GO:0006751">
    <property type="term" value="P:glutathione catabolic process"/>
    <property type="evidence" value="ECO:0007669"/>
    <property type="project" value="UniProtKB-UniRule"/>
</dbReference>
<dbReference type="OrthoDB" id="1933483at2759"/>
<dbReference type="SUPFAM" id="SSF110857">
    <property type="entry name" value="Gamma-glutamyl cyclotransferase-like"/>
    <property type="match status" value="1"/>
</dbReference>
<dbReference type="AlphaFoldDB" id="A0A401PTH0"/>
<dbReference type="OMA" id="EVPAHFK"/>
<dbReference type="Pfam" id="PF04752">
    <property type="entry name" value="ChaC"/>
    <property type="match status" value="1"/>
</dbReference>
<dbReference type="PANTHER" id="PTHR12192">
    <property type="entry name" value="CATION TRANSPORT PROTEIN CHAC-RELATED"/>
    <property type="match status" value="1"/>
</dbReference>
<dbReference type="EC" id="4.3.2.7" evidence="4"/>
<dbReference type="Proteomes" id="UP000288216">
    <property type="component" value="Unassembled WGS sequence"/>
</dbReference>
<evidence type="ECO:0000256" key="4">
    <source>
        <dbReference type="RuleBase" id="RU363081"/>
    </source>
</evidence>
<comment type="similarity">
    <text evidence="1">Belongs to the gamma-glutamylcyclotransferase family. ChaC subfamily.</text>
</comment>
<comment type="function">
    <text evidence="4">Catalyzes the cleavage of glutathione into 5-oxo-L-proline and a Cys-Gly dipeptide. Acts specifically on glutathione, but not on other gamma-glutamyl peptides.</text>
</comment>
<evidence type="ECO:0000256" key="3">
    <source>
        <dbReference type="ARBA" id="ARBA00048073"/>
    </source>
</evidence>
<dbReference type="PANTHER" id="PTHR12192:SF26">
    <property type="entry name" value="GLUTATHIONE-SPECIFIC GAMMA-GLUTAMYLCYCLOTRANSFERASE 1"/>
    <property type="match status" value="1"/>
</dbReference>
<comment type="caution">
    <text evidence="5">The sequence shown here is derived from an EMBL/GenBank/DDBJ whole genome shotgun (WGS) entry which is preliminary data.</text>
</comment>
<evidence type="ECO:0000256" key="2">
    <source>
        <dbReference type="ARBA" id="ARBA00023239"/>
    </source>
</evidence>
<dbReference type="Gene3D" id="3.10.490.10">
    <property type="entry name" value="Gamma-glutamyl cyclotransferase-like"/>
    <property type="match status" value="1"/>
</dbReference>
<dbReference type="GO" id="GO:0005737">
    <property type="term" value="C:cytoplasm"/>
    <property type="evidence" value="ECO:0007669"/>
    <property type="project" value="TreeGrafter"/>
</dbReference>
<dbReference type="InterPro" id="IPR013024">
    <property type="entry name" value="GGCT-like"/>
</dbReference>
<proteinExistence type="inferred from homology"/>
<dbReference type="CDD" id="cd06661">
    <property type="entry name" value="GGCT_like"/>
    <property type="match status" value="1"/>
</dbReference>
<dbReference type="InterPro" id="IPR036568">
    <property type="entry name" value="GGCT-like_sf"/>
</dbReference>
<accession>A0A401PTH0</accession>
<evidence type="ECO:0000256" key="1">
    <source>
        <dbReference type="ARBA" id="ARBA00009662"/>
    </source>
</evidence>
<dbReference type="InterPro" id="IPR006840">
    <property type="entry name" value="ChaC"/>
</dbReference>
<comment type="catalytic activity">
    <reaction evidence="3 4">
        <text>glutathione = L-cysteinylglycine + 5-oxo-L-proline</text>
        <dbReference type="Rhea" id="RHEA:47724"/>
        <dbReference type="ChEBI" id="CHEBI:57925"/>
        <dbReference type="ChEBI" id="CHEBI:58402"/>
        <dbReference type="ChEBI" id="CHEBI:61694"/>
        <dbReference type="EC" id="4.3.2.7"/>
    </reaction>
</comment>
<dbReference type="EMBL" id="BFAA01012674">
    <property type="protein sequence ID" value="GCB76407.1"/>
    <property type="molecule type" value="Genomic_DNA"/>
</dbReference>
<reference evidence="5 6" key="1">
    <citation type="journal article" date="2018" name="Nat. Ecol. Evol.">
        <title>Shark genomes provide insights into elasmobranch evolution and the origin of vertebrates.</title>
        <authorList>
            <person name="Hara Y"/>
            <person name="Yamaguchi K"/>
            <person name="Onimaru K"/>
            <person name="Kadota M"/>
            <person name="Koyanagi M"/>
            <person name="Keeley SD"/>
            <person name="Tatsumi K"/>
            <person name="Tanaka K"/>
            <person name="Motone F"/>
            <person name="Kageyama Y"/>
            <person name="Nozu R"/>
            <person name="Adachi N"/>
            <person name="Nishimura O"/>
            <person name="Nakagawa R"/>
            <person name="Tanegashima C"/>
            <person name="Kiyatake I"/>
            <person name="Matsumoto R"/>
            <person name="Murakumo K"/>
            <person name="Nishida K"/>
            <person name="Terakita A"/>
            <person name="Kuratani S"/>
            <person name="Sato K"/>
            <person name="Hyodo S Kuraku.S."/>
        </authorList>
    </citation>
    <scope>NUCLEOTIDE SEQUENCE [LARGE SCALE GENOMIC DNA]</scope>
</reference>
<name>A0A401PTH0_SCYTO</name>
<dbReference type="STRING" id="75743.A0A401PTH0"/>
<organism evidence="5 6">
    <name type="scientific">Scyliorhinus torazame</name>
    <name type="common">Cloudy catshark</name>
    <name type="synonym">Catulus torazame</name>
    <dbReference type="NCBI Taxonomy" id="75743"/>
    <lineage>
        <taxon>Eukaryota</taxon>
        <taxon>Metazoa</taxon>
        <taxon>Chordata</taxon>
        <taxon>Craniata</taxon>
        <taxon>Vertebrata</taxon>
        <taxon>Chondrichthyes</taxon>
        <taxon>Elasmobranchii</taxon>
        <taxon>Galeomorphii</taxon>
        <taxon>Galeoidea</taxon>
        <taxon>Carcharhiniformes</taxon>
        <taxon>Scyliorhinidae</taxon>
        <taxon>Scyliorhinus</taxon>
    </lineage>
</organism>
<dbReference type="GO" id="GO:0061928">
    <property type="term" value="F:glutathione specific gamma-glutamylcyclotransferase activity"/>
    <property type="evidence" value="ECO:0007669"/>
    <property type="project" value="UniProtKB-EC"/>
</dbReference>